<dbReference type="AlphaFoldDB" id="A0A0U0W6J5"/>
<gene>
    <name evidence="20" type="ORF">BN971_01936</name>
</gene>
<evidence type="ECO:0000256" key="17">
    <source>
        <dbReference type="ARBA" id="ARBA00049161"/>
    </source>
</evidence>
<dbReference type="GO" id="GO:0046656">
    <property type="term" value="P:folic acid biosynthetic process"/>
    <property type="evidence" value="ECO:0007669"/>
    <property type="project" value="UniProtKB-KW"/>
</dbReference>
<keyword evidence="14" id="KW-0289">Folate biosynthesis</keyword>
<dbReference type="InterPro" id="IPR018109">
    <property type="entry name" value="Folylpolyglutamate_synth_CS"/>
</dbReference>
<sequence length="388" mass="41517">MTAEPPEWVQATSTAPTPDEIASLLQVEHLLDQRWPETRIEPSLTRISALMDLLGSPQLGYPCIHVAGTNGKTSVTRLIDALVTALGRRTGRTTSPHLQSAVERIAIDGRPITPAQYVATYREIEPFVQMIDEQSQAAGGPRMSKFEVLTAMAFAAFADAPVDVGIVEVGMGGRWDATNVVSAPVAVITPIALDHMDYLGDDIAGIAGEKAGIIKKSPDGAPDTVAVIGRQLPEAMEVLLAQTVRADAAVAREDSEFAVLGRQVAIGGQVLTLQGLGGVYSDVFLPLHGEHQAHNAAVALAAVEAFFGAGAQRQLDVDAVYRYSVEARPDRRPCSSTPRTIRPARRRSRRPWRPNSISASWSACSACSPTRTPTASLPRWSRLSTTSS</sequence>
<dbReference type="PROSITE" id="PS01012">
    <property type="entry name" value="FOLYLPOLYGLU_SYNT_2"/>
    <property type="match status" value="1"/>
</dbReference>
<dbReference type="InterPro" id="IPR036565">
    <property type="entry name" value="Mur-like_cat_sf"/>
</dbReference>
<evidence type="ECO:0000256" key="13">
    <source>
        <dbReference type="ARBA" id="ARBA00022842"/>
    </source>
</evidence>
<evidence type="ECO:0000256" key="3">
    <source>
        <dbReference type="ARBA" id="ARBA00005150"/>
    </source>
</evidence>
<keyword evidence="10" id="KW-0479">Metal-binding</keyword>
<comment type="catalytic activity">
    <reaction evidence="16">
        <text>(6S)-5,6,7,8-tetrahydrofolyl-(gamma-L-Glu)(n) + L-glutamate + ATP = (6S)-5,6,7,8-tetrahydrofolyl-(gamma-L-Glu)(n+1) + ADP + phosphate + H(+)</text>
        <dbReference type="Rhea" id="RHEA:10580"/>
        <dbReference type="Rhea" id="RHEA-COMP:14738"/>
        <dbReference type="Rhea" id="RHEA-COMP:14740"/>
        <dbReference type="ChEBI" id="CHEBI:15378"/>
        <dbReference type="ChEBI" id="CHEBI:29985"/>
        <dbReference type="ChEBI" id="CHEBI:30616"/>
        <dbReference type="ChEBI" id="CHEBI:43474"/>
        <dbReference type="ChEBI" id="CHEBI:141005"/>
        <dbReference type="ChEBI" id="CHEBI:456216"/>
        <dbReference type="EC" id="6.3.2.17"/>
    </reaction>
</comment>
<dbReference type="GO" id="GO:0008841">
    <property type="term" value="F:dihydrofolate synthase activity"/>
    <property type="evidence" value="ECO:0007669"/>
    <property type="project" value="UniProtKB-EC"/>
</dbReference>
<comment type="cofactor">
    <cofactor evidence="1">
        <name>Mg(2+)</name>
        <dbReference type="ChEBI" id="CHEBI:18420"/>
    </cofactor>
</comment>
<dbReference type="EMBL" id="CSTD01000001">
    <property type="protein sequence ID" value="CPR10596.1"/>
    <property type="molecule type" value="Genomic_DNA"/>
</dbReference>
<evidence type="ECO:0000313" key="20">
    <source>
        <dbReference type="EMBL" id="CPR10596.1"/>
    </source>
</evidence>
<evidence type="ECO:0000256" key="15">
    <source>
        <dbReference type="ARBA" id="ARBA00030592"/>
    </source>
</evidence>
<reference evidence="20 21" key="1">
    <citation type="submission" date="2015-03" db="EMBL/GenBank/DDBJ databases">
        <authorList>
            <person name="Murphy D."/>
        </authorList>
    </citation>
    <scope>NUCLEOTIDE SEQUENCE [LARGE SCALE GENOMIC DNA]</scope>
    <source>
        <strain evidence="20 21">DSM 44277</strain>
    </source>
</reference>
<evidence type="ECO:0000256" key="5">
    <source>
        <dbReference type="ARBA" id="ARBA00011245"/>
    </source>
</evidence>
<evidence type="ECO:0000256" key="1">
    <source>
        <dbReference type="ARBA" id="ARBA00001946"/>
    </source>
</evidence>
<keyword evidence="11" id="KW-0547">Nucleotide-binding</keyword>
<comment type="subunit">
    <text evidence="5">Monomer.</text>
</comment>
<dbReference type="GO" id="GO:0005737">
    <property type="term" value="C:cytoplasm"/>
    <property type="evidence" value="ECO:0007669"/>
    <property type="project" value="TreeGrafter"/>
</dbReference>
<name>A0A0U0W6J5_MYCBE</name>
<dbReference type="Proteomes" id="UP000198875">
    <property type="component" value="Unassembled WGS sequence"/>
</dbReference>
<evidence type="ECO:0000256" key="12">
    <source>
        <dbReference type="ARBA" id="ARBA00022840"/>
    </source>
</evidence>
<dbReference type="GO" id="GO:0004326">
    <property type="term" value="F:tetrahydrofolylpolyglutamate synthase activity"/>
    <property type="evidence" value="ECO:0007669"/>
    <property type="project" value="UniProtKB-EC"/>
</dbReference>
<evidence type="ECO:0000256" key="9">
    <source>
        <dbReference type="ARBA" id="ARBA00022598"/>
    </source>
</evidence>
<protein>
    <recommendedName>
        <fullName evidence="8">Dihydrofolate synthase/folylpolyglutamate synthase</fullName>
        <ecNumber evidence="6">6.3.2.12</ecNumber>
        <ecNumber evidence="7">6.3.2.17</ecNumber>
    </recommendedName>
    <alternativeName>
        <fullName evidence="15">Tetrahydrofolylpolyglutamate synthase</fullName>
    </alternativeName>
</protein>
<comment type="pathway">
    <text evidence="3">Cofactor biosynthesis; tetrahydrofolylpolyglutamate biosynthesis.</text>
</comment>
<dbReference type="Gene3D" id="3.40.1190.10">
    <property type="entry name" value="Mur-like, catalytic domain"/>
    <property type="match status" value="1"/>
</dbReference>
<evidence type="ECO:0000256" key="2">
    <source>
        <dbReference type="ARBA" id="ARBA00004799"/>
    </source>
</evidence>
<feature type="domain" description="Mur ligase central" evidence="19">
    <location>
        <begin position="152"/>
        <end position="303"/>
    </location>
</feature>
<comment type="similarity">
    <text evidence="4">Belongs to the folylpolyglutamate synthase family.</text>
</comment>
<dbReference type="InterPro" id="IPR001645">
    <property type="entry name" value="Folylpolyglutamate_synth"/>
</dbReference>
<dbReference type="PANTHER" id="PTHR11136:SF0">
    <property type="entry name" value="DIHYDROFOLATE SYNTHETASE-RELATED"/>
    <property type="match status" value="1"/>
</dbReference>
<dbReference type="NCBIfam" id="TIGR01499">
    <property type="entry name" value="folC"/>
    <property type="match status" value="1"/>
</dbReference>
<evidence type="ECO:0000259" key="19">
    <source>
        <dbReference type="Pfam" id="PF08245"/>
    </source>
</evidence>
<dbReference type="GO" id="GO:0005524">
    <property type="term" value="F:ATP binding"/>
    <property type="evidence" value="ECO:0007669"/>
    <property type="project" value="UniProtKB-KW"/>
</dbReference>
<evidence type="ECO:0000256" key="4">
    <source>
        <dbReference type="ARBA" id="ARBA00008276"/>
    </source>
</evidence>
<dbReference type="SUPFAM" id="SSF53623">
    <property type="entry name" value="MurD-like peptide ligases, catalytic domain"/>
    <property type="match status" value="1"/>
</dbReference>
<organism evidence="20 21">
    <name type="scientific">Mycobacterium bohemicum DSM 44277</name>
    <dbReference type="NCBI Taxonomy" id="1236609"/>
    <lineage>
        <taxon>Bacteria</taxon>
        <taxon>Bacillati</taxon>
        <taxon>Actinomycetota</taxon>
        <taxon>Actinomycetes</taxon>
        <taxon>Mycobacteriales</taxon>
        <taxon>Mycobacteriaceae</taxon>
        <taxon>Mycobacterium</taxon>
    </lineage>
</organism>
<dbReference type="EC" id="6.3.2.17" evidence="7"/>
<evidence type="ECO:0000313" key="21">
    <source>
        <dbReference type="Proteomes" id="UP000198875"/>
    </source>
</evidence>
<dbReference type="Pfam" id="PF08245">
    <property type="entry name" value="Mur_ligase_M"/>
    <property type="match status" value="1"/>
</dbReference>
<proteinExistence type="inferred from homology"/>
<dbReference type="GO" id="GO:0046872">
    <property type="term" value="F:metal ion binding"/>
    <property type="evidence" value="ECO:0007669"/>
    <property type="project" value="UniProtKB-KW"/>
</dbReference>
<dbReference type="EC" id="6.3.2.12" evidence="6"/>
<evidence type="ECO:0000256" key="8">
    <source>
        <dbReference type="ARBA" id="ARBA00019357"/>
    </source>
</evidence>
<dbReference type="PANTHER" id="PTHR11136">
    <property type="entry name" value="FOLYLPOLYGLUTAMATE SYNTHASE-RELATED"/>
    <property type="match status" value="1"/>
</dbReference>
<keyword evidence="12" id="KW-0067">ATP-binding</keyword>
<accession>A0A0U0W6J5</accession>
<feature type="region of interest" description="Disordered" evidence="18">
    <location>
        <begin position="329"/>
        <end position="388"/>
    </location>
</feature>
<keyword evidence="13" id="KW-0460">Magnesium</keyword>
<evidence type="ECO:0000256" key="14">
    <source>
        <dbReference type="ARBA" id="ARBA00022909"/>
    </source>
</evidence>
<evidence type="ECO:0000256" key="16">
    <source>
        <dbReference type="ARBA" id="ARBA00047493"/>
    </source>
</evidence>
<dbReference type="FunFam" id="3.40.1190.10:FF:000004">
    <property type="entry name" value="Dihydrofolate synthase/folylpolyglutamate synthase"/>
    <property type="match status" value="1"/>
</dbReference>
<evidence type="ECO:0000256" key="7">
    <source>
        <dbReference type="ARBA" id="ARBA00013025"/>
    </source>
</evidence>
<evidence type="ECO:0000256" key="11">
    <source>
        <dbReference type="ARBA" id="ARBA00022741"/>
    </source>
</evidence>
<feature type="compositionally biased region" description="Basic residues" evidence="18">
    <location>
        <begin position="342"/>
        <end position="352"/>
    </location>
</feature>
<evidence type="ECO:0000256" key="6">
    <source>
        <dbReference type="ARBA" id="ARBA00013023"/>
    </source>
</evidence>
<dbReference type="InterPro" id="IPR013221">
    <property type="entry name" value="Mur_ligase_cen"/>
</dbReference>
<comment type="pathway">
    <text evidence="2">Cofactor biosynthesis; tetrahydrofolate biosynthesis; 7,8-dihydrofolate from 2-amino-4-hydroxy-6-hydroxymethyl-7,8-dihydropteridine diphosphate and 4-aminobenzoate: step 2/2.</text>
</comment>
<feature type="compositionally biased region" description="Low complexity" evidence="18">
    <location>
        <begin position="353"/>
        <end position="368"/>
    </location>
</feature>
<evidence type="ECO:0000256" key="10">
    <source>
        <dbReference type="ARBA" id="ARBA00022723"/>
    </source>
</evidence>
<keyword evidence="9" id="KW-0436">Ligase</keyword>
<evidence type="ECO:0000256" key="18">
    <source>
        <dbReference type="SAM" id="MobiDB-lite"/>
    </source>
</evidence>
<comment type="catalytic activity">
    <reaction evidence="17">
        <text>7,8-dihydropteroate + L-glutamate + ATP = 7,8-dihydrofolate + ADP + phosphate + H(+)</text>
        <dbReference type="Rhea" id="RHEA:23584"/>
        <dbReference type="ChEBI" id="CHEBI:15378"/>
        <dbReference type="ChEBI" id="CHEBI:17839"/>
        <dbReference type="ChEBI" id="CHEBI:29985"/>
        <dbReference type="ChEBI" id="CHEBI:30616"/>
        <dbReference type="ChEBI" id="CHEBI:43474"/>
        <dbReference type="ChEBI" id="CHEBI:57451"/>
        <dbReference type="ChEBI" id="CHEBI:456216"/>
        <dbReference type="EC" id="6.3.2.12"/>
    </reaction>
</comment>